<evidence type="ECO:0000313" key="1">
    <source>
        <dbReference type="EMBL" id="QYX81772.1"/>
    </source>
</evidence>
<proteinExistence type="predicted"/>
<dbReference type="RefSeq" id="WP_220650339.1">
    <property type="nucleotide sequence ID" value="NZ_CP080647.1"/>
</dbReference>
<organism evidence="1 2">
    <name type="scientific">Streptomyces akebiae</name>
    <dbReference type="NCBI Taxonomy" id="2865673"/>
    <lineage>
        <taxon>Bacteria</taxon>
        <taxon>Bacillati</taxon>
        <taxon>Actinomycetota</taxon>
        <taxon>Actinomycetes</taxon>
        <taxon>Kitasatosporales</taxon>
        <taxon>Streptomycetaceae</taxon>
        <taxon>Streptomyces</taxon>
    </lineage>
</organism>
<dbReference type="EMBL" id="CP080647">
    <property type="protein sequence ID" value="QYX81772.1"/>
    <property type="molecule type" value="Genomic_DNA"/>
</dbReference>
<name>A0ABX8Y124_9ACTN</name>
<protein>
    <recommendedName>
        <fullName evidence="3">Transposase</fullName>
    </recommendedName>
</protein>
<gene>
    <name evidence="1" type="ORF">K1J60_39080</name>
</gene>
<dbReference type="Proteomes" id="UP000827138">
    <property type="component" value="Chromosome"/>
</dbReference>
<keyword evidence="2" id="KW-1185">Reference proteome</keyword>
<reference evidence="1 2" key="1">
    <citation type="submission" date="2021-08" db="EMBL/GenBank/DDBJ databases">
        <authorList>
            <person name="Ping M."/>
        </authorList>
    </citation>
    <scope>NUCLEOTIDE SEQUENCE [LARGE SCALE GENOMIC DNA]</scope>
    <source>
        <strain evidence="1 2">MG28</strain>
    </source>
</reference>
<accession>A0ABX8Y124</accession>
<evidence type="ECO:0008006" key="3">
    <source>
        <dbReference type="Google" id="ProtNLM"/>
    </source>
</evidence>
<evidence type="ECO:0000313" key="2">
    <source>
        <dbReference type="Proteomes" id="UP000827138"/>
    </source>
</evidence>
<sequence length="203" mass="21985">MAMPVGPGQLSPFSMPRTWQRKQRARVIALPPLSPLTAPAQDLPDTFTAAYPQSWLADKRNVPGGAAVVLHTLLARLGPHAPIPERDVRSLAGTVAAGTAATRRVISFLHAHALLEADELSDTPAQLLTDVRHQVLPHVPDVSQRRRDRYDKKALHTRIAQLPAPMADELSARVRVLRGRGRYRHTPAASGVSVATCASPGRP</sequence>